<dbReference type="Proteomes" id="UP000433309">
    <property type="component" value="Unassembled WGS sequence"/>
</dbReference>
<dbReference type="AlphaFoldDB" id="A0A6I2LB14"/>
<evidence type="ECO:0000313" key="2">
    <source>
        <dbReference type="EMBL" id="MRW94317.1"/>
    </source>
</evidence>
<keyword evidence="3" id="KW-1185">Reference proteome</keyword>
<comment type="caution">
    <text evidence="2">The sequence shown here is derived from an EMBL/GenBank/DDBJ whole genome shotgun (WGS) entry which is preliminary data.</text>
</comment>
<protein>
    <recommendedName>
        <fullName evidence="4">DUF2231 domain-containing protein</fullName>
    </recommendedName>
</protein>
<sequence>MSIFYLQQLQEHAGWYAINALVPACLPFLVIAAVATATDGWAIFIRMLKKSVEAGQLFWVTLGMLASTGYDAFTGYVTNPDQQEFASWAIGFSMVGAFFIAIFIGINTYRAAQGQPSQKKVILLSVAAIAVVLYFYPLVHFRLGRC</sequence>
<keyword evidence="1" id="KW-0472">Membrane</keyword>
<organism evidence="2 3">
    <name type="scientific">Duganella guangzhouensis</name>
    <dbReference type="NCBI Taxonomy" id="2666084"/>
    <lineage>
        <taxon>Bacteria</taxon>
        <taxon>Pseudomonadati</taxon>
        <taxon>Pseudomonadota</taxon>
        <taxon>Betaproteobacteria</taxon>
        <taxon>Burkholderiales</taxon>
        <taxon>Oxalobacteraceae</taxon>
        <taxon>Telluria group</taxon>
        <taxon>Duganella</taxon>
    </lineage>
</organism>
<evidence type="ECO:0000256" key="1">
    <source>
        <dbReference type="SAM" id="Phobius"/>
    </source>
</evidence>
<evidence type="ECO:0008006" key="4">
    <source>
        <dbReference type="Google" id="ProtNLM"/>
    </source>
</evidence>
<feature type="transmembrane region" description="Helical" evidence="1">
    <location>
        <begin position="121"/>
        <end position="139"/>
    </location>
</feature>
<reference evidence="2 3" key="1">
    <citation type="submission" date="2019-11" db="EMBL/GenBank/DDBJ databases">
        <title>Novel species isolated from a subtropical stream in China.</title>
        <authorList>
            <person name="Lu H."/>
        </authorList>
    </citation>
    <scope>NUCLEOTIDE SEQUENCE [LARGE SCALE GENOMIC DNA]</scope>
    <source>
        <strain evidence="2 3">FT80W</strain>
    </source>
</reference>
<feature type="transmembrane region" description="Helical" evidence="1">
    <location>
        <begin position="57"/>
        <end position="73"/>
    </location>
</feature>
<evidence type="ECO:0000313" key="3">
    <source>
        <dbReference type="Proteomes" id="UP000433309"/>
    </source>
</evidence>
<dbReference type="RefSeq" id="WP_154383194.1">
    <property type="nucleotide sequence ID" value="NZ_WKJK01000025.1"/>
</dbReference>
<gene>
    <name evidence="2" type="ORF">GJ699_30515</name>
</gene>
<accession>A0A6I2LB14</accession>
<dbReference type="EMBL" id="WKJK01000025">
    <property type="protein sequence ID" value="MRW94317.1"/>
    <property type="molecule type" value="Genomic_DNA"/>
</dbReference>
<keyword evidence="1" id="KW-1133">Transmembrane helix</keyword>
<feature type="transmembrane region" description="Helical" evidence="1">
    <location>
        <begin position="85"/>
        <end position="109"/>
    </location>
</feature>
<proteinExistence type="predicted"/>
<feature type="transmembrane region" description="Helical" evidence="1">
    <location>
        <begin position="20"/>
        <end position="45"/>
    </location>
</feature>
<keyword evidence="1" id="KW-0812">Transmembrane</keyword>
<name>A0A6I2LB14_9BURK</name>